<proteinExistence type="predicted"/>
<dbReference type="EMBL" id="BDGG01000002">
    <property type="protein sequence ID" value="GAU91580.1"/>
    <property type="molecule type" value="Genomic_DNA"/>
</dbReference>
<feature type="transmembrane region" description="Helical" evidence="5">
    <location>
        <begin position="73"/>
        <end position="96"/>
    </location>
</feature>
<dbReference type="AlphaFoldDB" id="A0A1D1UST2"/>
<keyword evidence="2 5" id="KW-0812">Transmembrane</keyword>
<feature type="transmembrane region" description="Helical" evidence="5">
    <location>
        <begin position="203"/>
        <end position="223"/>
    </location>
</feature>
<dbReference type="SUPFAM" id="SSF81321">
    <property type="entry name" value="Family A G protein-coupled receptor-like"/>
    <property type="match status" value="1"/>
</dbReference>
<name>A0A1D1UST2_RAMVA</name>
<evidence type="ECO:0000256" key="4">
    <source>
        <dbReference type="ARBA" id="ARBA00023136"/>
    </source>
</evidence>
<sequence>MDLDFKSLAQMIQPDGELHFYDFLDLRPEHGAGMVVVALLSLISLSINVHLIFGRMRLRTLHPLTAFDGLVLSLLLTNFLLASLVIPFSMVAMVILENIWTFGRRYCLISAVLTYFLVFTACWTVPVLTIQFFYSYLLLAVPTCMPEFFRRSTGRWYHITGPAVILLILGAFYCPYAYSTVQLSAGSYPCLAIAETRYAHESIWYLFAPTAVTLLMLIVVYLVRSNTDTPFPRPVVEATNQEPTESAGQRFPSISLHVLGNGPSENISPPTEIRRTTDLVMEQAVKEAQWGHLKISLILTASLIVFVGPYAVVQFLHPSHDLAQLKAWRISYTWMSSKVFIEPLLIMASFRRYQQAFRFWKYRV</sequence>
<keyword evidence="4 5" id="KW-0472">Membrane</keyword>
<evidence type="ECO:0000256" key="5">
    <source>
        <dbReference type="SAM" id="Phobius"/>
    </source>
</evidence>
<feature type="transmembrane region" description="Helical" evidence="5">
    <location>
        <begin position="32"/>
        <end position="53"/>
    </location>
</feature>
<feature type="transmembrane region" description="Helical" evidence="5">
    <location>
        <begin position="156"/>
        <end position="178"/>
    </location>
</feature>
<reference evidence="7 8" key="1">
    <citation type="journal article" date="2016" name="Nat. Commun.">
        <title>Extremotolerant tardigrade genome and improved radiotolerance of human cultured cells by tardigrade-unique protein.</title>
        <authorList>
            <person name="Hashimoto T."/>
            <person name="Horikawa D.D."/>
            <person name="Saito Y."/>
            <person name="Kuwahara H."/>
            <person name="Kozuka-Hata H."/>
            <person name="Shin-I T."/>
            <person name="Minakuchi Y."/>
            <person name="Ohishi K."/>
            <person name="Motoyama A."/>
            <person name="Aizu T."/>
            <person name="Enomoto A."/>
            <person name="Kondo K."/>
            <person name="Tanaka S."/>
            <person name="Hara Y."/>
            <person name="Koshikawa S."/>
            <person name="Sagara H."/>
            <person name="Miura T."/>
            <person name="Yokobori S."/>
            <person name="Miyagawa K."/>
            <person name="Suzuki Y."/>
            <person name="Kubo T."/>
            <person name="Oyama M."/>
            <person name="Kohara Y."/>
            <person name="Fujiyama A."/>
            <person name="Arakawa K."/>
            <person name="Katayama T."/>
            <person name="Toyoda A."/>
            <person name="Kunieda T."/>
        </authorList>
    </citation>
    <scope>NUCLEOTIDE SEQUENCE [LARGE SCALE GENOMIC DNA]</scope>
    <source>
        <strain evidence="7 8">YOKOZUNA-1</strain>
    </source>
</reference>
<evidence type="ECO:0000256" key="1">
    <source>
        <dbReference type="ARBA" id="ARBA00004370"/>
    </source>
</evidence>
<dbReference type="GO" id="GO:0016020">
    <property type="term" value="C:membrane"/>
    <property type="evidence" value="ECO:0007669"/>
    <property type="project" value="UniProtKB-SubCell"/>
</dbReference>
<dbReference type="Gene3D" id="1.20.1070.10">
    <property type="entry name" value="Rhodopsin 7-helix transmembrane proteins"/>
    <property type="match status" value="1"/>
</dbReference>
<organism evidence="7 8">
    <name type="scientific">Ramazzottius varieornatus</name>
    <name type="common">Water bear</name>
    <name type="synonym">Tardigrade</name>
    <dbReference type="NCBI Taxonomy" id="947166"/>
    <lineage>
        <taxon>Eukaryota</taxon>
        <taxon>Metazoa</taxon>
        <taxon>Ecdysozoa</taxon>
        <taxon>Tardigrada</taxon>
        <taxon>Eutardigrada</taxon>
        <taxon>Parachela</taxon>
        <taxon>Hypsibioidea</taxon>
        <taxon>Ramazzottiidae</taxon>
        <taxon>Ramazzottius</taxon>
    </lineage>
</organism>
<dbReference type="PROSITE" id="PS50262">
    <property type="entry name" value="G_PROTEIN_RECEP_F1_2"/>
    <property type="match status" value="1"/>
</dbReference>
<evidence type="ECO:0000313" key="7">
    <source>
        <dbReference type="EMBL" id="GAU91580.1"/>
    </source>
</evidence>
<gene>
    <name evidence="7" type="primary">RvY_03808-1</name>
    <name evidence="7" type="synonym">RvY_03808.1</name>
    <name evidence="7" type="ORF">RvY_03808</name>
</gene>
<dbReference type="Proteomes" id="UP000186922">
    <property type="component" value="Unassembled WGS sequence"/>
</dbReference>
<feature type="transmembrane region" description="Helical" evidence="5">
    <location>
        <begin position="332"/>
        <end position="350"/>
    </location>
</feature>
<evidence type="ECO:0000256" key="2">
    <source>
        <dbReference type="ARBA" id="ARBA00022692"/>
    </source>
</evidence>
<feature type="transmembrane region" description="Helical" evidence="5">
    <location>
        <begin position="295"/>
        <end position="312"/>
    </location>
</feature>
<keyword evidence="3 5" id="KW-1133">Transmembrane helix</keyword>
<evidence type="ECO:0000313" key="8">
    <source>
        <dbReference type="Proteomes" id="UP000186922"/>
    </source>
</evidence>
<comment type="caution">
    <text evidence="7">The sequence shown here is derived from an EMBL/GenBank/DDBJ whole genome shotgun (WGS) entry which is preliminary data.</text>
</comment>
<dbReference type="InterPro" id="IPR017452">
    <property type="entry name" value="GPCR_Rhodpsn_7TM"/>
</dbReference>
<evidence type="ECO:0000259" key="6">
    <source>
        <dbReference type="PROSITE" id="PS50262"/>
    </source>
</evidence>
<accession>A0A1D1UST2</accession>
<comment type="subcellular location">
    <subcellularLocation>
        <location evidence="1">Membrane</location>
    </subcellularLocation>
</comment>
<keyword evidence="8" id="KW-1185">Reference proteome</keyword>
<feature type="domain" description="G-protein coupled receptors family 1 profile" evidence="6">
    <location>
        <begin position="47"/>
        <end position="142"/>
    </location>
</feature>
<evidence type="ECO:0000256" key="3">
    <source>
        <dbReference type="ARBA" id="ARBA00022989"/>
    </source>
</evidence>
<protein>
    <recommendedName>
        <fullName evidence="6">G-protein coupled receptors family 1 profile domain-containing protein</fullName>
    </recommendedName>
</protein>